<dbReference type="EMBL" id="AFFK01019631">
    <property type="status" value="NOT_ANNOTATED_CDS"/>
    <property type="molecule type" value="Genomic_DNA"/>
</dbReference>
<name>T1IUV6_STRMM</name>
<dbReference type="PANTHER" id="PTHR46954">
    <property type="entry name" value="C2H2-TYPE DOMAIN-CONTAINING PROTEIN"/>
    <property type="match status" value="1"/>
</dbReference>
<dbReference type="HOGENOM" id="CLU_861446_0_0_1"/>
<evidence type="ECO:0000313" key="3">
    <source>
        <dbReference type="Proteomes" id="UP000014500"/>
    </source>
</evidence>
<proteinExistence type="predicted"/>
<feature type="compositionally biased region" description="Basic and acidic residues" evidence="1">
    <location>
        <begin position="175"/>
        <end position="185"/>
    </location>
</feature>
<accession>T1IUV6</accession>
<keyword evidence="3" id="KW-1185">Reference proteome</keyword>
<dbReference type="PANTHER" id="PTHR46954:SF1">
    <property type="entry name" value="C2H2-TYPE DOMAIN-CONTAINING PROTEIN"/>
    <property type="match status" value="1"/>
</dbReference>
<evidence type="ECO:0000256" key="1">
    <source>
        <dbReference type="SAM" id="MobiDB-lite"/>
    </source>
</evidence>
<dbReference type="Proteomes" id="UP000014500">
    <property type="component" value="Unassembled WGS sequence"/>
</dbReference>
<reference evidence="3" key="1">
    <citation type="submission" date="2011-05" db="EMBL/GenBank/DDBJ databases">
        <authorList>
            <person name="Richards S.R."/>
            <person name="Qu J."/>
            <person name="Jiang H."/>
            <person name="Jhangiani S.N."/>
            <person name="Agravi P."/>
            <person name="Goodspeed R."/>
            <person name="Gross S."/>
            <person name="Mandapat C."/>
            <person name="Jackson L."/>
            <person name="Mathew T."/>
            <person name="Pu L."/>
            <person name="Thornton R."/>
            <person name="Saada N."/>
            <person name="Wilczek-Boney K.B."/>
            <person name="Lee S."/>
            <person name="Kovar C."/>
            <person name="Wu Y."/>
            <person name="Scherer S.E."/>
            <person name="Worley K.C."/>
            <person name="Muzny D.M."/>
            <person name="Gibbs R."/>
        </authorList>
    </citation>
    <scope>NUCLEOTIDE SEQUENCE</scope>
    <source>
        <strain evidence="3">Brora</strain>
    </source>
</reference>
<organism evidence="2 3">
    <name type="scientific">Strigamia maritima</name>
    <name type="common">European centipede</name>
    <name type="synonym">Geophilus maritimus</name>
    <dbReference type="NCBI Taxonomy" id="126957"/>
    <lineage>
        <taxon>Eukaryota</taxon>
        <taxon>Metazoa</taxon>
        <taxon>Ecdysozoa</taxon>
        <taxon>Arthropoda</taxon>
        <taxon>Myriapoda</taxon>
        <taxon>Chilopoda</taxon>
        <taxon>Pleurostigmophora</taxon>
        <taxon>Geophilomorpha</taxon>
        <taxon>Linotaeniidae</taxon>
        <taxon>Strigamia</taxon>
    </lineage>
</organism>
<evidence type="ECO:0000313" key="2">
    <source>
        <dbReference type="EnsemblMetazoa" id="SMAR004938-PA"/>
    </source>
</evidence>
<dbReference type="OMA" id="RCVANEY"/>
<reference evidence="2" key="2">
    <citation type="submission" date="2015-02" db="UniProtKB">
        <authorList>
            <consortium name="EnsemblMetazoa"/>
        </authorList>
    </citation>
    <scope>IDENTIFICATION</scope>
</reference>
<dbReference type="EnsemblMetazoa" id="SMAR004938-RA">
    <property type="protein sequence ID" value="SMAR004938-PA"/>
    <property type="gene ID" value="SMAR004938"/>
</dbReference>
<dbReference type="STRING" id="126957.T1IUV6"/>
<dbReference type="PhylomeDB" id="T1IUV6"/>
<protein>
    <submittedName>
        <fullName evidence="2">Uncharacterized protein</fullName>
    </submittedName>
</protein>
<feature type="region of interest" description="Disordered" evidence="1">
    <location>
        <begin position="159"/>
        <end position="199"/>
    </location>
</feature>
<sequence length="323" mass="36836">MDNTKLYTDFFNAYKNLNQGLSHSQLDLEVSEIWKEFKKKENFHAAATEEIQKWTSKANAKKTTLDKYWASLPKSVASCLPLPPPRTLPLVNPDVGNINQPVPHKSFATPAQDALRKTITVLQSDIISLQLRKENGMATDEQICTIKQFKRELKKAEQSLKDKVNDQTRQQQQRDNFKRRFEDLKSTNPEAASALCKRPRAEEKQPELLKALVDIATYGSGADKQRRSEKMRTQFIPAPLCVSQSNGLEFKDNSDKGNKFSSLFLRFALDDKHLQVGDMEIPFDFCCPSFHRTIEDRVGFYTSCVTNVDVHSGFLPVCTWCPL</sequence>
<dbReference type="AlphaFoldDB" id="T1IUV6"/>